<proteinExistence type="predicted"/>
<feature type="transmembrane region" description="Helical" evidence="1">
    <location>
        <begin position="234"/>
        <end position="258"/>
    </location>
</feature>
<keyword evidence="1" id="KW-0812">Transmembrane</keyword>
<evidence type="ECO:0008006" key="4">
    <source>
        <dbReference type="Google" id="ProtNLM"/>
    </source>
</evidence>
<feature type="transmembrane region" description="Helical" evidence="1">
    <location>
        <begin position="19"/>
        <end position="38"/>
    </location>
</feature>
<name>A0ABV9GFV1_9BACL</name>
<reference evidence="3" key="1">
    <citation type="journal article" date="2019" name="Int. J. Syst. Evol. Microbiol.">
        <title>The Global Catalogue of Microorganisms (GCM) 10K type strain sequencing project: providing services to taxonomists for standard genome sequencing and annotation.</title>
        <authorList>
            <consortium name="The Broad Institute Genomics Platform"/>
            <consortium name="The Broad Institute Genome Sequencing Center for Infectious Disease"/>
            <person name="Wu L."/>
            <person name="Ma J."/>
        </authorList>
    </citation>
    <scope>NUCLEOTIDE SEQUENCE [LARGE SCALE GENOMIC DNA]</scope>
    <source>
        <strain evidence="3">CGMCC 1.16306</strain>
    </source>
</reference>
<evidence type="ECO:0000313" key="3">
    <source>
        <dbReference type="Proteomes" id="UP001596022"/>
    </source>
</evidence>
<feature type="transmembrane region" description="Helical" evidence="1">
    <location>
        <begin position="171"/>
        <end position="191"/>
    </location>
</feature>
<comment type="caution">
    <text evidence="2">The sequence shown here is derived from an EMBL/GenBank/DDBJ whole genome shotgun (WGS) entry which is preliminary data.</text>
</comment>
<accession>A0ABV9GFV1</accession>
<dbReference type="RefSeq" id="WP_376844217.1">
    <property type="nucleotide sequence ID" value="NZ_JBHSFW010000001.1"/>
</dbReference>
<keyword evidence="3" id="KW-1185">Reference proteome</keyword>
<feature type="transmembrane region" description="Helical" evidence="1">
    <location>
        <begin position="99"/>
        <end position="120"/>
    </location>
</feature>
<keyword evidence="1" id="KW-1133">Transmembrane helix</keyword>
<evidence type="ECO:0000313" key="2">
    <source>
        <dbReference type="EMBL" id="MFC4617156.1"/>
    </source>
</evidence>
<protein>
    <recommendedName>
        <fullName evidence="4">ABC-2 type transport system permease protein</fullName>
    </recommendedName>
</protein>
<organism evidence="2 3">
    <name type="scientific">Camelliibacillus cellulosilyticus</name>
    <dbReference type="NCBI Taxonomy" id="2174486"/>
    <lineage>
        <taxon>Bacteria</taxon>
        <taxon>Bacillati</taxon>
        <taxon>Bacillota</taxon>
        <taxon>Bacilli</taxon>
        <taxon>Bacillales</taxon>
        <taxon>Sporolactobacillaceae</taxon>
        <taxon>Camelliibacillus</taxon>
    </lineage>
</organism>
<keyword evidence="1" id="KW-0472">Membrane</keyword>
<feature type="transmembrane region" description="Helical" evidence="1">
    <location>
        <begin position="140"/>
        <end position="164"/>
    </location>
</feature>
<gene>
    <name evidence="2" type="ORF">ACFO4N_00275</name>
</gene>
<sequence length="264" mass="30161">MSAWWGLCKKEFRNGLPSLLFAVIAIAVIFILVGFIGWRNGHGAEVLFITALVIFFPHIFAMVFHMIYSLQREKNKLHLWLHNPLPGYGLLSAKLVNSFLSMTVTLFLTCIVGLISYLMMDQPTFFEDKLPFWPTFRLGIVGIIHLYLFAIDIAIWFIFFWVFYRALVRRLGVFVSLLVTFIVFLLLKYLLVALESTGIYTTLTHWGAMSLDGFIGGVNISPEDGITPEIVHTLFYLGSYVFEAVIALILYLAASWMLDRKVEV</sequence>
<evidence type="ECO:0000256" key="1">
    <source>
        <dbReference type="SAM" id="Phobius"/>
    </source>
</evidence>
<dbReference type="EMBL" id="JBHSFW010000001">
    <property type="protein sequence ID" value="MFC4617156.1"/>
    <property type="molecule type" value="Genomic_DNA"/>
</dbReference>
<feature type="transmembrane region" description="Helical" evidence="1">
    <location>
        <begin position="44"/>
        <end position="68"/>
    </location>
</feature>
<dbReference type="Proteomes" id="UP001596022">
    <property type="component" value="Unassembled WGS sequence"/>
</dbReference>